<dbReference type="Gene3D" id="3.40.50.12370">
    <property type="match status" value="1"/>
</dbReference>
<dbReference type="PRINTS" id="PR01438">
    <property type="entry name" value="UNVRSLSTRESS"/>
</dbReference>
<organism evidence="1 2">
    <name type="scientific">Salinirubellus salinus</name>
    <dbReference type="NCBI Taxonomy" id="1364945"/>
    <lineage>
        <taxon>Archaea</taxon>
        <taxon>Methanobacteriati</taxon>
        <taxon>Methanobacteriota</taxon>
        <taxon>Stenosarchaea group</taxon>
        <taxon>Halobacteria</taxon>
        <taxon>Halobacteriales</taxon>
        <taxon>Natronomonadaceae</taxon>
        <taxon>Salinirubellus</taxon>
    </lineage>
</organism>
<gene>
    <name evidence="1" type="ORF">N0B31_07250</name>
</gene>
<dbReference type="EMBL" id="CP104003">
    <property type="protein sequence ID" value="UWM56079.1"/>
    <property type="molecule type" value="Genomic_DNA"/>
</dbReference>
<dbReference type="SUPFAM" id="SSF52402">
    <property type="entry name" value="Adenine nucleotide alpha hydrolases-like"/>
    <property type="match status" value="1"/>
</dbReference>
<dbReference type="RefSeq" id="WP_260595199.1">
    <property type="nucleotide sequence ID" value="NZ_CP104003.1"/>
</dbReference>
<reference evidence="1" key="1">
    <citation type="submission" date="2022-09" db="EMBL/GenBank/DDBJ databases">
        <title>Diverse halophilic archaea isolated from saline environments.</title>
        <authorList>
            <person name="Cui H.-L."/>
        </authorList>
    </citation>
    <scope>NUCLEOTIDE SEQUENCE</scope>
    <source>
        <strain evidence="1">ZS-35-S2</strain>
    </source>
</reference>
<proteinExistence type="predicted"/>
<dbReference type="Proteomes" id="UP001057580">
    <property type="component" value="Chromosome"/>
</dbReference>
<accession>A0A9E7R6G2</accession>
<evidence type="ECO:0000313" key="2">
    <source>
        <dbReference type="Proteomes" id="UP001057580"/>
    </source>
</evidence>
<dbReference type="AlphaFoldDB" id="A0A9E7R6G2"/>
<dbReference type="InterPro" id="IPR006015">
    <property type="entry name" value="Universal_stress_UspA"/>
</dbReference>
<sequence>MANGPEGDLSIREPPKVLVPVRVLEGQTLPASLVEFLAPADVVVLGYHVLPEQTPTEQASMQYEERAQSAVEDIVTEFREAGREPETRVVFTHDRDQTVDRVAAEVDATAVLLPNPTGEITDVLVALRGVVDTGRLADLVATLLHGGEGRVTLWGLDTGGSFEADAAVEHARDTLERRGLGADRITGETTQTEQPVVDIVGRSAAFDVVVMGEGGEGLLSVLLGEDAERVAEGAVAPVLVVRPRPDPTAE</sequence>
<evidence type="ECO:0000313" key="1">
    <source>
        <dbReference type="EMBL" id="UWM56079.1"/>
    </source>
</evidence>
<protein>
    <submittedName>
        <fullName evidence="1">Universal stress protein</fullName>
    </submittedName>
</protein>
<dbReference type="GeneID" id="74942206"/>
<dbReference type="KEGG" id="ssai:N0B31_07250"/>
<keyword evidence="2" id="KW-1185">Reference proteome</keyword>
<name>A0A9E7R6G2_9EURY</name>